<dbReference type="InterPro" id="IPR002109">
    <property type="entry name" value="Glutaredoxin"/>
</dbReference>
<name>A0A8J5FGJ8_ZINOF</name>
<reference evidence="3 4" key="1">
    <citation type="submission" date="2020-08" db="EMBL/GenBank/DDBJ databases">
        <title>Plant Genome Project.</title>
        <authorList>
            <person name="Zhang R.-G."/>
        </authorList>
    </citation>
    <scope>NUCLEOTIDE SEQUENCE [LARGE SCALE GENOMIC DNA]</scope>
    <source>
        <tissue evidence="3">Rhizome</tissue>
    </source>
</reference>
<accession>A0A8J5FGJ8</accession>
<dbReference type="OrthoDB" id="418495at2759"/>
<evidence type="ECO:0000313" key="3">
    <source>
        <dbReference type="EMBL" id="KAG6489012.1"/>
    </source>
</evidence>
<dbReference type="NCBIfam" id="TIGR02189">
    <property type="entry name" value="GlrX-like_plant"/>
    <property type="match status" value="1"/>
</dbReference>
<dbReference type="InterPro" id="IPR011905">
    <property type="entry name" value="GlrX-like_pln_2"/>
</dbReference>
<dbReference type="PROSITE" id="PS51354">
    <property type="entry name" value="GLUTAREDOXIN_2"/>
    <property type="match status" value="1"/>
</dbReference>
<comment type="caution">
    <text evidence="3">The sequence shown here is derived from an EMBL/GenBank/DDBJ whole genome shotgun (WGS) entry which is preliminary data.</text>
</comment>
<gene>
    <name evidence="3" type="ORF">ZIOFF_050270</name>
</gene>
<protein>
    <recommendedName>
        <fullName evidence="2">Glutaredoxin domain-containing protein</fullName>
    </recommendedName>
</protein>
<keyword evidence="4" id="KW-1185">Reference proteome</keyword>
<dbReference type="Proteomes" id="UP000734854">
    <property type="component" value="Unassembled WGS sequence"/>
</dbReference>
<dbReference type="PANTHER" id="PTHR10168">
    <property type="entry name" value="GLUTAREDOXIN"/>
    <property type="match status" value="1"/>
</dbReference>
<organism evidence="3 4">
    <name type="scientific">Zingiber officinale</name>
    <name type="common">Ginger</name>
    <name type="synonym">Amomum zingiber</name>
    <dbReference type="NCBI Taxonomy" id="94328"/>
    <lineage>
        <taxon>Eukaryota</taxon>
        <taxon>Viridiplantae</taxon>
        <taxon>Streptophyta</taxon>
        <taxon>Embryophyta</taxon>
        <taxon>Tracheophyta</taxon>
        <taxon>Spermatophyta</taxon>
        <taxon>Magnoliopsida</taxon>
        <taxon>Liliopsida</taxon>
        <taxon>Zingiberales</taxon>
        <taxon>Zingiberaceae</taxon>
        <taxon>Zingiber</taxon>
    </lineage>
</organism>
<dbReference type="AlphaFoldDB" id="A0A8J5FGJ8"/>
<keyword evidence="1" id="KW-0676">Redox-active center</keyword>
<sequence length="140" mass="14472">MQEATVSYRSALFPVESPSSPSSSSASSSSGGEHAAVMHRMVAKNPVVVVGRRECCMCHVARRLLLGLGVNPAVCELGEEAAAEVERAVAVSGAGNCRGPMILPVVFVGGRLLGGLDRLLAVHIAGELVPILKEAGALWL</sequence>
<dbReference type="Pfam" id="PF00462">
    <property type="entry name" value="Glutaredoxin"/>
    <property type="match status" value="1"/>
</dbReference>
<dbReference type="EMBL" id="JACMSC010000014">
    <property type="protein sequence ID" value="KAG6489012.1"/>
    <property type="molecule type" value="Genomic_DNA"/>
</dbReference>
<proteinExistence type="predicted"/>
<evidence type="ECO:0000259" key="2">
    <source>
        <dbReference type="Pfam" id="PF00462"/>
    </source>
</evidence>
<evidence type="ECO:0000313" key="4">
    <source>
        <dbReference type="Proteomes" id="UP000734854"/>
    </source>
</evidence>
<evidence type="ECO:0000256" key="1">
    <source>
        <dbReference type="ARBA" id="ARBA00023284"/>
    </source>
</evidence>
<feature type="domain" description="Glutaredoxin" evidence="2">
    <location>
        <begin position="47"/>
        <end position="112"/>
    </location>
</feature>